<dbReference type="PANTHER" id="PTHR45913:SF5">
    <property type="entry name" value="GENERAL TRANSCRIPTION FACTOR II-I REPEAT DOMAIN-CONTAINING PROTEIN 2A-LIKE PROTEIN"/>
    <property type="match status" value="1"/>
</dbReference>
<dbReference type="EMBL" id="BMAV01005919">
    <property type="protein sequence ID" value="GFY47366.1"/>
    <property type="molecule type" value="Genomic_DNA"/>
</dbReference>
<dbReference type="Proteomes" id="UP000886998">
    <property type="component" value="Unassembled WGS sequence"/>
</dbReference>
<dbReference type="PANTHER" id="PTHR45913">
    <property type="entry name" value="EPM2A-INTERACTING PROTEIN 1"/>
    <property type="match status" value="1"/>
</dbReference>
<dbReference type="OrthoDB" id="6159421at2759"/>
<evidence type="ECO:0000313" key="1">
    <source>
        <dbReference type="EMBL" id="GFY47366.1"/>
    </source>
</evidence>
<name>A0A8X6X8L9_9ARAC</name>
<organism evidence="1 2">
    <name type="scientific">Trichonephila inaurata madagascariensis</name>
    <dbReference type="NCBI Taxonomy" id="2747483"/>
    <lineage>
        <taxon>Eukaryota</taxon>
        <taxon>Metazoa</taxon>
        <taxon>Ecdysozoa</taxon>
        <taxon>Arthropoda</taxon>
        <taxon>Chelicerata</taxon>
        <taxon>Arachnida</taxon>
        <taxon>Araneae</taxon>
        <taxon>Araneomorphae</taxon>
        <taxon>Entelegynae</taxon>
        <taxon>Araneoidea</taxon>
        <taxon>Nephilidae</taxon>
        <taxon>Trichonephila</taxon>
        <taxon>Trichonephila inaurata</taxon>
    </lineage>
</organism>
<gene>
    <name evidence="1" type="primary">GTF2IRD2</name>
    <name evidence="1" type="ORF">TNIN_150341</name>
</gene>
<proteinExistence type="predicted"/>
<keyword evidence="2" id="KW-1185">Reference proteome</keyword>
<reference evidence="1" key="1">
    <citation type="submission" date="2020-08" db="EMBL/GenBank/DDBJ databases">
        <title>Multicomponent nature underlies the extraordinary mechanical properties of spider dragline silk.</title>
        <authorList>
            <person name="Kono N."/>
            <person name="Nakamura H."/>
            <person name="Mori M."/>
            <person name="Yoshida Y."/>
            <person name="Ohtoshi R."/>
            <person name="Malay A.D."/>
            <person name="Moran D.A.P."/>
            <person name="Tomita M."/>
            <person name="Numata K."/>
            <person name="Arakawa K."/>
        </authorList>
    </citation>
    <scope>NUCLEOTIDE SEQUENCE</scope>
</reference>
<dbReference type="AlphaFoldDB" id="A0A8X6X8L9"/>
<accession>A0A8X6X8L9</accession>
<evidence type="ECO:0000313" key="2">
    <source>
        <dbReference type="Proteomes" id="UP000886998"/>
    </source>
</evidence>
<comment type="caution">
    <text evidence="1">The sequence shown here is derived from an EMBL/GenBank/DDBJ whole genome shotgun (WGS) entry which is preliminary data.</text>
</comment>
<sequence length="200" mass="22534">MECIPAHFTSSVVITLQSAKQELRNLKDQTLPESGTKTPLLDKFSETYLEAVDESTDRTSISQLLVFVRGIDINFCVTIELLGMFPMKEQTTGIELLSSLILLCHAASLNMNNCVNITTDGAKSMIGTKIGMVTLLKERLGLPIVGNALKHRHIKEFLKDFDDLPSDILYYTEVRWLSQGVALKRFMELFDEIVTFLSDW</sequence>
<protein>
    <submittedName>
        <fullName evidence="1">General transcription factor II-I repeat domain-containing protein 2A</fullName>
    </submittedName>
</protein>